<proteinExistence type="predicted"/>
<feature type="non-terminal residue" evidence="1">
    <location>
        <position position="1"/>
    </location>
</feature>
<comment type="caution">
    <text evidence="1">The sequence shown here is derived from an EMBL/GenBank/DDBJ whole genome shotgun (WGS) entry which is preliminary data.</text>
</comment>
<sequence length="37" mass="4335">VDFEEMERRLKVENDARVQADVASQLQSRLDAMRSQL</sequence>
<reference evidence="1 2" key="1">
    <citation type="journal article" date="2018" name="Front. Plant Sci.">
        <title>Red Clover (Trifolium pratense) and Zigzag Clover (T. medium) - A Picture of Genomic Similarities and Differences.</title>
        <authorList>
            <person name="Dluhosova J."/>
            <person name="Istvanek J."/>
            <person name="Nedelnik J."/>
            <person name="Repkova J."/>
        </authorList>
    </citation>
    <scope>NUCLEOTIDE SEQUENCE [LARGE SCALE GENOMIC DNA]</scope>
    <source>
        <strain evidence="2">cv. 10/8</strain>
        <tissue evidence="1">Leaf</tissue>
    </source>
</reference>
<organism evidence="1 2">
    <name type="scientific">Trifolium medium</name>
    <dbReference type="NCBI Taxonomy" id="97028"/>
    <lineage>
        <taxon>Eukaryota</taxon>
        <taxon>Viridiplantae</taxon>
        <taxon>Streptophyta</taxon>
        <taxon>Embryophyta</taxon>
        <taxon>Tracheophyta</taxon>
        <taxon>Spermatophyta</taxon>
        <taxon>Magnoliopsida</taxon>
        <taxon>eudicotyledons</taxon>
        <taxon>Gunneridae</taxon>
        <taxon>Pentapetalae</taxon>
        <taxon>rosids</taxon>
        <taxon>fabids</taxon>
        <taxon>Fabales</taxon>
        <taxon>Fabaceae</taxon>
        <taxon>Papilionoideae</taxon>
        <taxon>50 kb inversion clade</taxon>
        <taxon>NPAAA clade</taxon>
        <taxon>Hologalegina</taxon>
        <taxon>IRL clade</taxon>
        <taxon>Trifolieae</taxon>
        <taxon>Trifolium</taxon>
    </lineage>
</organism>
<dbReference type="EMBL" id="LXQA010806956">
    <property type="protein sequence ID" value="MCI71931.1"/>
    <property type="molecule type" value="Genomic_DNA"/>
</dbReference>
<accession>A0A392UEH8</accession>
<dbReference type="AlphaFoldDB" id="A0A392UEH8"/>
<dbReference type="Proteomes" id="UP000265520">
    <property type="component" value="Unassembled WGS sequence"/>
</dbReference>
<evidence type="ECO:0000313" key="2">
    <source>
        <dbReference type="Proteomes" id="UP000265520"/>
    </source>
</evidence>
<name>A0A392UEH8_9FABA</name>
<protein>
    <submittedName>
        <fullName evidence="1">Uncharacterized protein</fullName>
    </submittedName>
</protein>
<evidence type="ECO:0000313" key="1">
    <source>
        <dbReference type="EMBL" id="MCI71931.1"/>
    </source>
</evidence>
<keyword evidence="2" id="KW-1185">Reference proteome</keyword>